<evidence type="ECO:0000313" key="1">
    <source>
        <dbReference type="EMBL" id="MCR2833455.1"/>
    </source>
</evidence>
<accession>A0ABT1XP62</accession>
<gene>
    <name evidence="1" type="ORF">NSO95_05825</name>
</gene>
<dbReference type="Pfam" id="PF13563">
    <property type="entry name" value="2_5_RNA_ligase2"/>
    <property type="match status" value="1"/>
</dbReference>
<dbReference type="Proteomes" id="UP001206067">
    <property type="component" value="Unassembled WGS sequence"/>
</dbReference>
<evidence type="ECO:0000313" key="2">
    <source>
        <dbReference type="Proteomes" id="UP001206067"/>
    </source>
</evidence>
<keyword evidence="2" id="KW-1185">Reference proteome</keyword>
<proteinExistence type="predicted"/>
<comment type="caution">
    <text evidence="1">The sequence shown here is derived from an EMBL/GenBank/DDBJ whole genome shotgun (WGS) entry which is preliminary data.</text>
</comment>
<reference evidence="1 2" key="1">
    <citation type="submission" date="2022-08" db="EMBL/GenBank/DDBJ databases">
        <title>Polyphasic taxonomy analysis of Qipengyuania sp.RS5-5.</title>
        <authorList>
            <person name="Xamxidin M."/>
            <person name="Wu M."/>
        </authorList>
    </citation>
    <scope>NUCLEOTIDE SEQUENCE [LARGE SCALE GENOMIC DNA]</scope>
    <source>
        <strain evidence="1 2">RS5-5</strain>
    </source>
</reference>
<sequence>MTPGGSTAPLIVTALLPKDLAAWATALRRTHFSPERNYLDAHVTLFHALPPQCEEEVQGLFRRIAGEVAPVEATLDRVMTLGRGTARAIECEGIARLRSRIADHFHGMLTAQDQHRPRLHVTVQNKVSAVDAKALQSELSKDFAPLRFTFRGLGLYRYCGGPWEAVREFAFRGQGRA</sequence>
<organism evidence="1 2">
    <name type="scientific">Parerythrobacter lacustris</name>
    <dbReference type="NCBI Taxonomy" id="2969984"/>
    <lineage>
        <taxon>Bacteria</taxon>
        <taxon>Pseudomonadati</taxon>
        <taxon>Pseudomonadota</taxon>
        <taxon>Alphaproteobacteria</taxon>
        <taxon>Sphingomonadales</taxon>
        <taxon>Erythrobacteraceae</taxon>
        <taxon>Parerythrobacter</taxon>
    </lineage>
</organism>
<dbReference type="InterPro" id="IPR009097">
    <property type="entry name" value="Cyclic_Pdiesterase"/>
</dbReference>
<name>A0ABT1XP62_9SPHN</name>
<dbReference type="SUPFAM" id="SSF55144">
    <property type="entry name" value="LigT-like"/>
    <property type="match status" value="1"/>
</dbReference>
<dbReference type="RefSeq" id="WP_257595220.1">
    <property type="nucleotide sequence ID" value="NZ_JANKHH010000003.1"/>
</dbReference>
<dbReference type="EMBL" id="JANKHH010000003">
    <property type="protein sequence ID" value="MCR2833455.1"/>
    <property type="molecule type" value="Genomic_DNA"/>
</dbReference>
<keyword evidence="1" id="KW-0436">Ligase</keyword>
<protein>
    <submittedName>
        <fullName evidence="1">2'-5' RNA ligase family protein</fullName>
    </submittedName>
</protein>
<dbReference type="Gene3D" id="3.90.1140.10">
    <property type="entry name" value="Cyclic phosphodiesterase"/>
    <property type="match status" value="1"/>
</dbReference>
<dbReference type="GO" id="GO:0016874">
    <property type="term" value="F:ligase activity"/>
    <property type="evidence" value="ECO:0007669"/>
    <property type="project" value="UniProtKB-KW"/>
</dbReference>